<feature type="region of interest" description="Disordered" evidence="1">
    <location>
        <begin position="45"/>
        <end position="94"/>
    </location>
</feature>
<reference evidence="2 3" key="1">
    <citation type="submission" date="2023-09" db="EMBL/GenBank/DDBJ databases">
        <title>Genomes of two closely related lineages of the louse Polyplax serrata with different host specificities.</title>
        <authorList>
            <person name="Martinu J."/>
            <person name="Tarabai H."/>
            <person name="Stefka J."/>
            <person name="Hypsa V."/>
        </authorList>
    </citation>
    <scope>NUCLEOTIDE SEQUENCE [LARGE SCALE GENOMIC DNA]</scope>
    <source>
        <strain evidence="2">98ZLc_SE</strain>
    </source>
</reference>
<evidence type="ECO:0000313" key="2">
    <source>
        <dbReference type="EMBL" id="KAK6634923.1"/>
    </source>
</evidence>
<keyword evidence="3" id="KW-1185">Reference proteome</keyword>
<sequence length="94" mass="10388">MKLTNDIQGALIPGYGINPLCQLIKAHYWKLSFYVTDGPINCGPLSSEERRTDLSNSKKNSKKVEKDVGQGFVPENDVDRLAAGGNDKKTKKHV</sequence>
<gene>
    <name evidence="2" type="ORF">RUM44_000170</name>
</gene>
<dbReference type="EMBL" id="JAWJWF010000003">
    <property type="protein sequence ID" value="KAK6634923.1"/>
    <property type="molecule type" value="Genomic_DNA"/>
</dbReference>
<accession>A0ABR1B4N8</accession>
<name>A0ABR1B4N8_POLSC</name>
<organism evidence="2 3">
    <name type="scientific">Polyplax serrata</name>
    <name type="common">Common mouse louse</name>
    <dbReference type="NCBI Taxonomy" id="468196"/>
    <lineage>
        <taxon>Eukaryota</taxon>
        <taxon>Metazoa</taxon>
        <taxon>Ecdysozoa</taxon>
        <taxon>Arthropoda</taxon>
        <taxon>Hexapoda</taxon>
        <taxon>Insecta</taxon>
        <taxon>Pterygota</taxon>
        <taxon>Neoptera</taxon>
        <taxon>Paraneoptera</taxon>
        <taxon>Psocodea</taxon>
        <taxon>Troctomorpha</taxon>
        <taxon>Phthiraptera</taxon>
        <taxon>Anoplura</taxon>
        <taxon>Polyplacidae</taxon>
        <taxon>Polyplax</taxon>
    </lineage>
</organism>
<evidence type="ECO:0000313" key="3">
    <source>
        <dbReference type="Proteomes" id="UP001359485"/>
    </source>
</evidence>
<evidence type="ECO:0000256" key="1">
    <source>
        <dbReference type="SAM" id="MobiDB-lite"/>
    </source>
</evidence>
<comment type="caution">
    <text evidence="2">The sequence shown here is derived from an EMBL/GenBank/DDBJ whole genome shotgun (WGS) entry which is preliminary data.</text>
</comment>
<proteinExistence type="predicted"/>
<dbReference type="Proteomes" id="UP001359485">
    <property type="component" value="Unassembled WGS sequence"/>
</dbReference>
<protein>
    <submittedName>
        <fullName evidence="2">Uncharacterized protein</fullName>
    </submittedName>
</protein>